<dbReference type="Proteomes" id="UP000297703">
    <property type="component" value="Unassembled WGS sequence"/>
</dbReference>
<proteinExistence type="predicted"/>
<keyword evidence="2" id="KW-1185">Reference proteome</keyword>
<dbReference type="AlphaFoldDB" id="A0A4D9EM09"/>
<evidence type="ECO:0000313" key="1">
    <source>
        <dbReference type="EMBL" id="TFK11549.1"/>
    </source>
</evidence>
<dbReference type="OrthoDB" id="1669814at2759"/>
<dbReference type="STRING" id="55544.A0A4D9EM09"/>
<gene>
    <name evidence="1" type="ORF">DR999_PMT05130</name>
</gene>
<dbReference type="EMBL" id="QXTE01000030">
    <property type="protein sequence ID" value="TFK11549.1"/>
    <property type="molecule type" value="Genomic_DNA"/>
</dbReference>
<protein>
    <submittedName>
        <fullName evidence="1">Putative G-protein coupled receptor 149</fullName>
    </submittedName>
</protein>
<name>A0A4D9EM09_9SAUR</name>
<reference evidence="1 2" key="1">
    <citation type="submission" date="2019-04" db="EMBL/GenBank/DDBJ databases">
        <title>Draft genome of the big-headed turtle Platysternon megacephalum.</title>
        <authorList>
            <person name="Gong S."/>
        </authorList>
    </citation>
    <scope>NUCLEOTIDE SEQUENCE [LARGE SCALE GENOMIC DNA]</scope>
    <source>
        <strain evidence="1">DO16091913</strain>
        <tissue evidence="1">Muscle</tissue>
    </source>
</reference>
<evidence type="ECO:0000313" key="2">
    <source>
        <dbReference type="Proteomes" id="UP000297703"/>
    </source>
</evidence>
<keyword evidence="1" id="KW-0675">Receptor</keyword>
<reference evidence="1 2" key="2">
    <citation type="submission" date="2019-04" db="EMBL/GenBank/DDBJ databases">
        <title>The genome sequence of big-headed turtle.</title>
        <authorList>
            <person name="Gong S."/>
        </authorList>
    </citation>
    <scope>NUCLEOTIDE SEQUENCE [LARGE SCALE GENOMIC DNA]</scope>
    <source>
        <strain evidence="1">DO16091913</strain>
        <tissue evidence="1">Muscle</tissue>
    </source>
</reference>
<comment type="caution">
    <text evidence="1">The sequence shown here is derived from an EMBL/GenBank/DDBJ whole genome shotgun (WGS) entry which is preliminary data.</text>
</comment>
<organism evidence="1 2">
    <name type="scientific">Platysternon megacephalum</name>
    <name type="common">big-headed turtle</name>
    <dbReference type="NCBI Taxonomy" id="55544"/>
    <lineage>
        <taxon>Eukaryota</taxon>
        <taxon>Metazoa</taxon>
        <taxon>Chordata</taxon>
        <taxon>Craniata</taxon>
        <taxon>Vertebrata</taxon>
        <taxon>Euteleostomi</taxon>
        <taxon>Archelosauria</taxon>
        <taxon>Testudinata</taxon>
        <taxon>Testudines</taxon>
        <taxon>Cryptodira</taxon>
        <taxon>Durocryptodira</taxon>
        <taxon>Testudinoidea</taxon>
        <taxon>Platysternidae</taxon>
        <taxon>Platysternon</taxon>
    </lineage>
</organism>
<accession>A0A4D9EM09</accession>
<sequence length="70" mass="7885">MQRNRSSFALVVYVNTETPMGLIAENLRKAREIAHSDSRVPEQLKHYLQKALEVAVGLDPYLDAMATAKK</sequence>